<evidence type="ECO:0000313" key="2">
    <source>
        <dbReference type="Proteomes" id="UP001054945"/>
    </source>
</evidence>
<reference evidence="1 2" key="1">
    <citation type="submission" date="2021-06" db="EMBL/GenBank/DDBJ databases">
        <title>Caerostris extrusa draft genome.</title>
        <authorList>
            <person name="Kono N."/>
            <person name="Arakawa K."/>
        </authorList>
    </citation>
    <scope>NUCLEOTIDE SEQUENCE [LARGE SCALE GENOMIC DNA]</scope>
</reference>
<evidence type="ECO:0000313" key="1">
    <source>
        <dbReference type="EMBL" id="GIX86184.1"/>
    </source>
</evidence>
<comment type="caution">
    <text evidence="1">The sequence shown here is derived from an EMBL/GenBank/DDBJ whole genome shotgun (WGS) entry which is preliminary data.</text>
</comment>
<proteinExistence type="predicted"/>
<name>A0AAV4NN13_CAEEX</name>
<sequence>MPRNRIAEQIAVRSDRGTKQYSLRILGERKAAVREENAEKKSIKKNRRGLQPVELFNCSSIQDFSLSHVCICEVRAFIGSDRSHCAWEKKRRFGAICLTNDLIKGEFLCF</sequence>
<dbReference type="EMBL" id="BPLR01021116">
    <property type="protein sequence ID" value="GIX86184.1"/>
    <property type="molecule type" value="Genomic_DNA"/>
</dbReference>
<organism evidence="1 2">
    <name type="scientific">Caerostris extrusa</name>
    <name type="common">Bark spider</name>
    <name type="synonym">Caerostris bankana</name>
    <dbReference type="NCBI Taxonomy" id="172846"/>
    <lineage>
        <taxon>Eukaryota</taxon>
        <taxon>Metazoa</taxon>
        <taxon>Ecdysozoa</taxon>
        <taxon>Arthropoda</taxon>
        <taxon>Chelicerata</taxon>
        <taxon>Arachnida</taxon>
        <taxon>Araneae</taxon>
        <taxon>Araneomorphae</taxon>
        <taxon>Entelegynae</taxon>
        <taxon>Araneoidea</taxon>
        <taxon>Araneidae</taxon>
        <taxon>Caerostris</taxon>
    </lineage>
</organism>
<protein>
    <submittedName>
        <fullName evidence="1">Uncharacterized protein</fullName>
    </submittedName>
</protein>
<gene>
    <name evidence="1" type="ORF">CEXT_511921</name>
</gene>
<accession>A0AAV4NN13</accession>
<dbReference type="Proteomes" id="UP001054945">
    <property type="component" value="Unassembled WGS sequence"/>
</dbReference>
<dbReference type="AlphaFoldDB" id="A0AAV4NN13"/>
<keyword evidence="2" id="KW-1185">Reference proteome</keyword>